<protein>
    <submittedName>
        <fullName evidence="7">DoxX family membrane protein</fullName>
    </submittedName>
</protein>
<evidence type="ECO:0000313" key="8">
    <source>
        <dbReference type="Proteomes" id="UP001595765"/>
    </source>
</evidence>
<evidence type="ECO:0000256" key="1">
    <source>
        <dbReference type="ARBA" id="ARBA00004651"/>
    </source>
</evidence>
<dbReference type="InterPro" id="IPR032808">
    <property type="entry name" value="DoxX"/>
</dbReference>
<evidence type="ECO:0000256" key="3">
    <source>
        <dbReference type="ARBA" id="ARBA00022475"/>
    </source>
</evidence>
<keyword evidence="5" id="KW-1133">Transmembrane helix</keyword>
<evidence type="ECO:0000256" key="2">
    <source>
        <dbReference type="ARBA" id="ARBA00006679"/>
    </source>
</evidence>
<dbReference type="RefSeq" id="WP_386427168.1">
    <property type="nucleotide sequence ID" value="NZ_JBHSBB010000007.1"/>
</dbReference>
<proteinExistence type="inferred from homology"/>
<reference evidence="8" key="1">
    <citation type="journal article" date="2019" name="Int. J. Syst. Evol. Microbiol.">
        <title>The Global Catalogue of Microorganisms (GCM) 10K type strain sequencing project: providing services to taxonomists for standard genome sequencing and annotation.</title>
        <authorList>
            <consortium name="The Broad Institute Genomics Platform"/>
            <consortium name="The Broad Institute Genome Sequencing Center for Infectious Disease"/>
            <person name="Wu L."/>
            <person name="Ma J."/>
        </authorList>
    </citation>
    <scope>NUCLEOTIDE SEQUENCE [LARGE SCALE GENOMIC DNA]</scope>
    <source>
        <strain evidence="8">CGMCC 4.7237</strain>
    </source>
</reference>
<evidence type="ECO:0000256" key="4">
    <source>
        <dbReference type="ARBA" id="ARBA00022692"/>
    </source>
</evidence>
<comment type="similarity">
    <text evidence="2">Belongs to the DoxX family.</text>
</comment>
<accession>A0ABV8HGI5</accession>
<organism evidence="7 8">
    <name type="scientific">Streptomyces polygonati</name>
    <dbReference type="NCBI Taxonomy" id="1617087"/>
    <lineage>
        <taxon>Bacteria</taxon>
        <taxon>Bacillati</taxon>
        <taxon>Actinomycetota</taxon>
        <taxon>Actinomycetes</taxon>
        <taxon>Kitasatosporales</taxon>
        <taxon>Streptomycetaceae</taxon>
        <taxon>Streptomyces</taxon>
    </lineage>
</organism>
<keyword evidence="8" id="KW-1185">Reference proteome</keyword>
<dbReference type="PANTHER" id="PTHR33452:SF1">
    <property type="entry name" value="INNER MEMBRANE PROTEIN YPHA-RELATED"/>
    <property type="match status" value="1"/>
</dbReference>
<keyword evidence="4" id="KW-0812">Transmembrane</keyword>
<evidence type="ECO:0000313" key="7">
    <source>
        <dbReference type="EMBL" id="MFC4031207.1"/>
    </source>
</evidence>
<keyword evidence="6" id="KW-0472">Membrane</keyword>
<dbReference type="InterPro" id="IPR051907">
    <property type="entry name" value="DoxX-like_oxidoreductase"/>
</dbReference>
<sequence length="195" mass="20653">MAVLRKFARPMLATMFVSGGYATLRHPEAAGPAAKPVALSIAGRIKKLPDDPRQLVRINSAVQLGAGTLLALGRFPRGAALALAATLVPSTLAGHPYWTIEDPEERARQRVHFVKNLSLLGGLLLAAADTHGKPSLAYRTRRGTRHATDATADRVHAAWDGLHTTADNLTGSVTGGVRDHLDSVTGSVRDHLPIG</sequence>
<name>A0ABV8HGI5_9ACTN</name>
<dbReference type="Pfam" id="PF07681">
    <property type="entry name" value="DoxX"/>
    <property type="match status" value="1"/>
</dbReference>
<evidence type="ECO:0000256" key="5">
    <source>
        <dbReference type="ARBA" id="ARBA00022989"/>
    </source>
</evidence>
<gene>
    <name evidence="7" type="ORF">ACFO3J_06935</name>
</gene>
<comment type="subcellular location">
    <subcellularLocation>
        <location evidence="1">Cell membrane</location>
        <topology evidence="1">Multi-pass membrane protein</topology>
    </subcellularLocation>
</comment>
<dbReference type="EMBL" id="JBHSBB010000007">
    <property type="protein sequence ID" value="MFC4031207.1"/>
    <property type="molecule type" value="Genomic_DNA"/>
</dbReference>
<keyword evidence="3" id="KW-1003">Cell membrane</keyword>
<dbReference type="Proteomes" id="UP001595765">
    <property type="component" value="Unassembled WGS sequence"/>
</dbReference>
<dbReference type="PANTHER" id="PTHR33452">
    <property type="entry name" value="OXIDOREDUCTASE CATD-RELATED"/>
    <property type="match status" value="1"/>
</dbReference>
<evidence type="ECO:0000256" key="6">
    <source>
        <dbReference type="ARBA" id="ARBA00023136"/>
    </source>
</evidence>
<comment type="caution">
    <text evidence="7">The sequence shown here is derived from an EMBL/GenBank/DDBJ whole genome shotgun (WGS) entry which is preliminary data.</text>
</comment>